<protein>
    <recommendedName>
        <fullName evidence="6">Flagellar secretion chaperone FliS</fullName>
    </recommendedName>
</protein>
<accession>A0A5C0SEC7</accession>
<dbReference type="GO" id="GO:0044780">
    <property type="term" value="P:bacterial-type flagellum assembly"/>
    <property type="evidence" value="ECO:0007669"/>
    <property type="project" value="InterPro"/>
</dbReference>
<sequence>MAMRNPYGGLNQYKQNNIMTAPPQELTLMLYNGAVKFVNQAILFIEQKNIQKSHEAIIRANDIITELNATLDMKYEVSKGLRAIYDFISEKLVDANIKKDKGILEEVLPLITELRDTWKQAMELAKKR</sequence>
<evidence type="ECO:0000256" key="6">
    <source>
        <dbReference type="PIRNR" id="PIRNR039090"/>
    </source>
</evidence>
<dbReference type="PANTHER" id="PTHR34773:SF1">
    <property type="entry name" value="FLAGELLAR SECRETION CHAPERONE FLIS"/>
    <property type="match status" value="1"/>
</dbReference>
<dbReference type="PIRSF" id="PIRSF039090">
    <property type="entry name" value="Flis"/>
    <property type="match status" value="1"/>
</dbReference>
<dbReference type="NCBIfam" id="TIGR00208">
    <property type="entry name" value="fliS"/>
    <property type="match status" value="1"/>
</dbReference>
<name>A0A5C0SEC7_CRATE</name>
<dbReference type="AlphaFoldDB" id="A0A5C0SEC7"/>
<dbReference type="EMBL" id="CP042243">
    <property type="protein sequence ID" value="QEK11329.1"/>
    <property type="molecule type" value="Genomic_DNA"/>
</dbReference>
<keyword evidence="4 6" id="KW-1005">Bacterial flagellum biogenesis</keyword>
<dbReference type="Proteomes" id="UP000324646">
    <property type="component" value="Chromosome"/>
</dbReference>
<dbReference type="SUPFAM" id="SSF101116">
    <property type="entry name" value="Flagellar export chaperone FliS"/>
    <property type="match status" value="1"/>
</dbReference>
<keyword evidence="5" id="KW-0143">Chaperone</keyword>
<dbReference type="KEGG" id="crs:FQB35_02500"/>
<keyword evidence="7" id="KW-0282">Flagellum</keyword>
<dbReference type="PANTHER" id="PTHR34773">
    <property type="entry name" value="FLAGELLAR SECRETION CHAPERONE FLIS"/>
    <property type="match status" value="1"/>
</dbReference>
<evidence type="ECO:0000256" key="1">
    <source>
        <dbReference type="ARBA" id="ARBA00004514"/>
    </source>
</evidence>
<dbReference type="CDD" id="cd16098">
    <property type="entry name" value="FliS"/>
    <property type="match status" value="1"/>
</dbReference>
<dbReference type="RefSeq" id="WP_148808402.1">
    <property type="nucleotide sequence ID" value="NZ_CP042243.1"/>
</dbReference>
<dbReference type="GO" id="GO:0005829">
    <property type="term" value="C:cytosol"/>
    <property type="evidence" value="ECO:0007669"/>
    <property type="project" value="UniProtKB-SubCell"/>
</dbReference>
<gene>
    <name evidence="7" type="primary">fliS</name>
    <name evidence="7" type="ORF">FQB35_02500</name>
</gene>
<comment type="similarity">
    <text evidence="2 6">Belongs to the FliS family.</text>
</comment>
<evidence type="ECO:0000313" key="8">
    <source>
        <dbReference type="Proteomes" id="UP000324646"/>
    </source>
</evidence>
<dbReference type="Pfam" id="PF02561">
    <property type="entry name" value="FliS"/>
    <property type="match status" value="1"/>
</dbReference>
<keyword evidence="7" id="KW-0969">Cilium</keyword>
<keyword evidence="3 6" id="KW-0963">Cytoplasm</keyword>
<proteinExistence type="inferred from homology"/>
<evidence type="ECO:0000256" key="2">
    <source>
        <dbReference type="ARBA" id="ARBA00008787"/>
    </source>
</evidence>
<dbReference type="OrthoDB" id="1524959at2"/>
<evidence type="ECO:0000256" key="5">
    <source>
        <dbReference type="ARBA" id="ARBA00023186"/>
    </source>
</evidence>
<dbReference type="Gene3D" id="1.20.120.340">
    <property type="entry name" value="Flagellar protein FliS"/>
    <property type="match status" value="1"/>
</dbReference>
<evidence type="ECO:0000256" key="3">
    <source>
        <dbReference type="ARBA" id="ARBA00022490"/>
    </source>
</evidence>
<reference evidence="7 8" key="1">
    <citation type="submission" date="2019-07" db="EMBL/GenBank/DDBJ databases">
        <title>Complete genome of Crassaminicella thermophila SY095.</title>
        <authorList>
            <person name="Li X."/>
        </authorList>
    </citation>
    <scope>NUCLEOTIDE SEQUENCE [LARGE SCALE GENOMIC DNA]</scope>
    <source>
        <strain evidence="7 8">SY095</strain>
    </source>
</reference>
<keyword evidence="7" id="KW-0966">Cell projection</keyword>
<comment type="subcellular location">
    <subcellularLocation>
        <location evidence="1 6">Cytoplasm</location>
        <location evidence="1 6">Cytosol</location>
    </subcellularLocation>
</comment>
<dbReference type="InterPro" id="IPR003713">
    <property type="entry name" value="FliS"/>
</dbReference>
<keyword evidence="8" id="KW-1185">Reference proteome</keyword>
<evidence type="ECO:0000313" key="7">
    <source>
        <dbReference type="EMBL" id="QEK11329.1"/>
    </source>
</evidence>
<dbReference type="InterPro" id="IPR036584">
    <property type="entry name" value="FliS_sf"/>
</dbReference>
<organism evidence="7 8">
    <name type="scientific">Crassaminicella thermophila</name>
    <dbReference type="NCBI Taxonomy" id="2599308"/>
    <lineage>
        <taxon>Bacteria</taxon>
        <taxon>Bacillati</taxon>
        <taxon>Bacillota</taxon>
        <taxon>Clostridia</taxon>
        <taxon>Eubacteriales</taxon>
        <taxon>Clostridiaceae</taxon>
        <taxon>Crassaminicella</taxon>
    </lineage>
</organism>
<dbReference type="GO" id="GO:0071973">
    <property type="term" value="P:bacterial-type flagellum-dependent cell motility"/>
    <property type="evidence" value="ECO:0007669"/>
    <property type="project" value="TreeGrafter"/>
</dbReference>
<evidence type="ECO:0000256" key="4">
    <source>
        <dbReference type="ARBA" id="ARBA00022795"/>
    </source>
</evidence>